<keyword evidence="7" id="KW-0456">Lyase</keyword>
<evidence type="ECO:0000256" key="2">
    <source>
        <dbReference type="ARBA" id="ARBA00001163"/>
    </source>
</evidence>
<feature type="domain" description="Transthyretin/hydroxyisourate hydrolase" evidence="9">
    <location>
        <begin position="223"/>
        <end position="357"/>
    </location>
</feature>
<dbReference type="CDD" id="cd05822">
    <property type="entry name" value="TLP_HIUase"/>
    <property type="match status" value="1"/>
</dbReference>
<dbReference type="InterPro" id="IPR018020">
    <property type="entry name" value="OHCU_decarboxylase"/>
</dbReference>
<accession>A0ABP1B4F6</accession>
<dbReference type="EMBL" id="OZ023720">
    <property type="protein sequence ID" value="CAK9869977.1"/>
    <property type="molecule type" value="Genomic_DNA"/>
</dbReference>
<comment type="catalytic activity">
    <reaction evidence="2">
        <text>5-hydroxy-2-oxo-4-ureido-2,5-dihydro-1H-imidazole-5-carboxylate + H(+) = (S)-allantoin + CO2</text>
        <dbReference type="Rhea" id="RHEA:26301"/>
        <dbReference type="ChEBI" id="CHEBI:15378"/>
        <dbReference type="ChEBI" id="CHEBI:15678"/>
        <dbReference type="ChEBI" id="CHEBI:16526"/>
        <dbReference type="ChEBI" id="CHEBI:58639"/>
        <dbReference type="EC" id="4.1.1.97"/>
    </reaction>
</comment>
<name>A0ABP1B4F6_9BRYO</name>
<keyword evidence="5" id="KW-0210">Decarboxylase</keyword>
<sequence length="358" mass="39155">MMHGFGNKDIMSCCGSTRFATEMALVGPFSSLQSAIDSARDIWWNKVDIPGWLEAFSAHPRIGDIQALRTKFSSESSFCEGEQSSALNSSNEHILQELAELNRQYEAKFGFVFLVCASGKSSAEILSILKARFRNRPIMELQNAAAEQQKITELRLAKLMSVNSQLSSSAITESDTMQVEKATSPTELSTNQNLGSSTDNSSSEVTEKLNPAISTVANLRPPITTHVLDVTLGRPGSGIDVALHWWTQTSPSSAEKMSDGDENGFWVPLGKSVTNNDGRAGPLMPTSNKIQPGIYRLTFNTGTYLTRTNSSVNQQEGVSGGFYPYVMIVFEVKPSQVSEHFHVPVLLSPYSFSTYRGS</sequence>
<protein>
    <recommendedName>
        <fullName evidence="13">Hydroxyisourate hydrolase</fullName>
    </recommendedName>
</protein>
<keyword evidence="12" id="KW-1185">Reference proteome</keyword>
<evidence type="ECO:0000256" key="6">
    <source>
        <dbReference type="ARBA" id="ARBA00022801"/>
    </source>
</evidence>
<dbReference type="PROSITE" id="PS00769">
    <property type="entry name" value="TRANSTHYRETIN_2"/>
    <property type="match status" value="1"/>
</dbReference>
<keyword evidence="6" id="KW-0378">Hydrolase</keyword>
<dbReference type="InterPro" id="IPR014306">
    <property type="entry name" value="Hydroxyisourate_hydrolase"/>
</dbReference>
<dbReference type="Proteomes" id="UP001497522">
    <property type="component" value="Chromosome 19"/>
</dbReference>
<evidence type="ECO:0000256" key="3">
    <source>
        <dbReference type="ARBA" id="ARBA00004754"/>
    </source>
</evidence>
<feature type="domain" description="Oxo-4-hydroxy-4-carboxy-5-ureidoimidazoline decarboxylase" evidence="10">
    <location>
        <begin position="11"/>
        <end position="157"/>
    </location>
</feature>
<dbReference type="InterPro" id="IPR023418">
    <property type="entry name" value="Thyroxine_BS"/>
</dbReference>
<evidence type="ECO:0000256" key="8">
    <source>
        <dbReference type="SAM" id="MobiDB-lite"/>
    </source>
</evidence>
<evidence type="ECO:0000256" key="7">
    <source>
        <dbReference type="ARBA" id="ARBA00023239"/>
    </source>
</evidence>
<feature type="compositionally biased region" description="Polar residues" evidence="8">
    <location>
        <begin position="170"/>
        <end position="204"/>
    </location>
</feature>
<evidence type="ECO:0000313" key="12">
    <source>
        <dbReference type="Proteomes" id="UP001497522"/>
    </source>
</evidence>
<dbReference type="SUPFAM" id="SSF158694">
    <property type="entry name" value="UraD-Like"/>
    <property type="match status" value="1"/>
</dbReference>
<dbReference type="Gene3D" id="1.10.3330.10">
    <property type="entry name" value="Oxo-4-hydroxy-4-carboxy-5-ureidoimidazoline decarboxylase"/>
    <property type="match status" value="1"/>
</dbReference>
<dbReference type="Pfam" id="PF09349">
    <property type="entry name" value="OHCU_decarbox"/>
    <property type="match status" value="1"/>
</dbReference>
<dbReference type="Gene3D" id="2.60.40.180">
    <property type="entry name" value="Transthyretin/hydroxyisourate hydrolase domain"/>
    <property type="match status" value="1"/>
</dbReference>
<evidence type="ECO:0000259" key="9">
    <source>
        <dbReference type="Pfam" id="PF00576"/>
    </source>
</evidence>
<dbReference type="PROSITE" id="PS00768">
    <property type="entry name" value="TRANSTHYRETIN_1"/>
    <property type="match status" value="1"/>
</dbReference>
<dbReference type="Pfam" id="PF00576">
    <property type="entry name" value="Transthyretin"/>
    <property type="match status" value="1"/>
</dbReference>
<gene>
    <name evidence="11" type="ORF">CSSPJE1EN2_LOCUS12714</name>
</gene>
<dbReference type="InterPro" id="IPR036778">
    <property type="entry name" value="OHCU_decarboxylase_sf"/>
</dbReference>
<dbReference type="InterPro" id="IPR023419">
    <property type="entry name" value="Transthyretin_CS"/>
</dbReference>
<feature type="region of interest" description="Disordered" evidence="8">
    <location>
        <begin position="170"/>
        <end position="205"/>
    </location>
</feature>
<evidence type="ECO:0000256" key="5">
    <source>
        <dbReference type="ARBA" id="ARBA00022793"/>
    </source>
</evidence>
<comment type="pathway">
    <text evidence="3">Purine metabolism; urate degradation; (S)-allantoin from urate: step 3/3.</text>
</comment>
<reference evidence="11" key="1">
    <citation type="submission" date="2024-03" db="EMBL/GenBank/DDBJ databases">
        <authorList>
            <consortium name="ELIXIR-Norway"/>
            <consortium name="Elixir Norway"/>
        </authorList>
    </citation>
    <scope>NUCLEOTIDE SEQUENCE</scope>
</reference>
<keyword evidence="4" id="KW-0659">Purine metabolism</keyword>
<evidence type="ECO:0000256" key="1">
    <source>
        <dbReference type="ARBA" id="ARBA00001043"/>
    </source>
</evidence>
<evidence type="ECO:0000259" key="10">
    <source>
        <dbReference type="Pfam" id="PF09349"/>
    </source>
</evidence>
<evidence type="ECO:0000313" key="11">
    <source>
        <dbReference type="EMBL" id="CAK9869977.1"/>
    </source>
</evidence>
<dbReference type="InterPro" id="IPR023416">
    <property type="entry name" value="Transthyretin/HIU_hydrolase_d"/>
</dbReference>
<dbReference type="PANTHER" id="PTHR43466">
    <property type="entry name" value="2-OXO-4-HYDROXY-4-CARBOXY-5-UREIDOIMIDAZOLINE DECARBOXYLASE-RELATED"/>
    <property type="match status" value="1"/>
</dbReference>
<dbReference type="InterPro" id="IPR036817">
    <property type="entry name" value="Transthyretin/HIU_hydrolase_sf"/>
</dbReference>
<dbReference type="NCBIfam" id="TIGR02962">
    <property type="entry name" value="hdxy_isourate"/>
    <property type="match status" value="1"/>
</dbReference>
<comment type="catalytic activity">
    <reaction evidence="1">
        <text>5-hydroxyisourate + H2O = 5-hydroxy-2-oxo-4-ureido-2,5-dihydro-1H-imidazole-5-carboxylate + H(+)</text>
        <dbReference type="Rhea" id="RHEA:23736"/>
        <dbReference type="ChEBI" id="CHEBI:15377"/>
        <dbReference type="ChEBI" id="CHEBI:15378"/>
        <dbReference type="ChEBI" id="CHEBI:18072"/>
        <dbReference type="ChEBI" id="CHEBI:58639"/>
        <dbReference type="EC" id="3.5.2.17"/>
    </reaction>
</comment>
<organism evidence="11 12">
    <name type="scientific">Sphagnum jensenii</name>
    <dbReference type="NCBI Taxonomy" id="128206"/>
    <lineage>
        <taxon>Eukaryota</taxon>
        <taxon>Viridiplantae</taxon>
        <taxon>Streptophyta</taxon>
        <taxon>Embryophyta</taxon>
        <taxon>Bryophyta</taxon>
        <taxon>Sphagnophytina</taxon>
        <taxon>Sphagnopsida</taxon>
        <taxon>Sphagnales</taxon>
        <taxon>Sphagnaceae</taxon>
        <taxon>Sphagnum</taxon>
    </lineage>
</organism>
<dbReference type="PANTHER" id="PTHR43466:SF1">
    <property type="entry name" value="2-OXO-4-HYDROXY-4-CARBOXY-5-UREIDOIMIDAZOLINE DECARBOXYLASE-RELATED"/>
    <property type="match status" value="1"/>
</dbReference>
<proteinExistence type="predicted"/>
<evidence type="ECO:0000256" key="4">
    <source>
        <dbReference type="ARBA" id="ARBA00022631"/>
    </source>
</evidence>
<evidence type="ECO:0008006" key="13">
    <source>
        <dbReference type="Google" id="ProtNLM"/>
    </source>
</evidence>
<dbReference type="SUPFAM" id="SSF49472">
    <property type="entry name" value="Transthyretin (synonym: prealbumin)"/>
    <property type="match status" value="1"/>
</dbReference>